<reference evidence="3" key="1">
    <citation type="journal article" date="2020" name="mSystems">
        <title>Genome- and Community-Level Interaction Insights into Carbon Utilization and Element Cycling Functions of Hydrothermarchaeota in Hydrothermal Sediment.</title>
        <authorList>
            <person name="Zhou Z."/>
            <person name="Liu Y."/>
            <person name="Xu W."/>
            <person name="Pan J."/>
            <person name="Luo Z.H."/>
            <person name="Li M."/>
        </authorList>
    </citation>
    <scope>NUCLEOTIDE SEQUENCE [LARGE SCALE GENOMIC DNA]</scope>
    <source>
        <strain evidence="3">SpSt-1217</strain>
    </source>
</reference>
<feature type="transmembrane region" description="Helical" evidence="2">
    <location>
        <begin position="139"/>
        <end position="157"/>
    </location>
</feature>
<gene>
    <name evidence="3" type="ORF">ENN90_02645</name>
</gene>
<keyword evidence="2" id="KW-0472">Membrane</keyword>
<keyword evidence="2" id="KW-0812">Transmembrane</keyword>
<evidence type="ECO:0000256" key="1">
    <source>
        <dbReference type="SAM" id="MobiDB-lite"/>
    </source>
</evidence>
<name>A0A831LN95_9BACT</name>
<dbReference type="Proteomes" id="UP000886047">
    <property type="component" value="Unassembled WGS sequence"/>
</dbReference>
<evidence type="ECO:0000256" key="2">
    <source>
        <dbReference type="SAM" id="Phobius"/>
    </source>
</evidence>
<feature type="compositionally biased region" description="Basic and acidic residues" evidence="1">
    <location>
        <begin position="218"/>
        <end position="229"/>
    </location>
</feature>
<feature type="region of interest" description="Disordered" evidence="1">
    <location>
        <begin position="186"/>
        <end position="229"/>
    </location>
</feature>
<sequence>MKITRDNYEVYFLDYLEGELDENLVDDFIDFLRQNPDLKAELEMAGAVKVELENVSFANKEKLYKDKFDLEKEFNYAAVALLEGDLQEKEKAEFENYLSTHPEKQKEAALFEKTRLKADESVVFQKKRKLYRYSTGKTILLWSTRIAAVLVLAFMVYRAADNILTENGLPENQVAVTEMITNTEPAKAPLTPIEPEDDPVPVDKNDDKPAKKVNPKAEPAKSLRETTKGRMDHERIAEMRIPVEIPEKLPRCNASFAVQQPEMAMAPMKITLPETPAELYEERLLADVVREKTGIGNLSLAKVAKAGLGLVSTVSGEKFSFETNNNGEITELNYDSRLLAFTIPTKND</sequence>
<comment type="caution">
    <text evidence="3">The sequence shown here is derived from an EMBL/GenBank/DDBJ whole genome shotgun (WGS) entry which is preliminary data.</text>
</comment>
<feature type="compositionally biased region" description="Basic and acidic residues" evidence="1">
    <location>
        <begin position="201"/>
        <end position="210"/>
    </location>
</feature>
<dbReference type="EMBL" id="DSDK01000145">
    <property type="protein sequence ID" value="HDR50508.1"/>
    <property type="molecule type" value="Genomic_DNA"/>
</dbReference>
<accession>A0A831LN95</accession>
<keyword evidence="2" id="KW-1133">Transmembrane helix</keyword>
<protein>
    <submittedName>
        <fullName evidence="3">Uncharacterized protein</fullName>
    </submittedName>
</protein>
<evidence type="ECO:0000313" key="3">
    <source>
        <dbReference type="EMBL" id="HDR50508.1"/>
    </source>
</evidence>
<proteinExistence type="predicted"/>
<organism evidence="3">
    <name type="scientific">Mariniphaga anaerophila</name>
    <dbReference type="NCBI Taxonomy" id="1484053"/>
    <lineage>
        <taxon>Bacteria</taxon>
        <taxon>Pseudomonadati</taxon>
        <taxon>Bacteroidota</taxon>
        <taxon>Bacteroidia</taxon>
        <taxon>Marinilabiliales</taxon>
        <taxon>Prolixibacteraceae</taxon>
        <taxon>Mariniphaga</taxon>
    </lineage>
</organism>
<dbReference type="AlphaFoldDB" id="A0A831LN95"/>